<dbReference type="RefSeq" id="WP_011585847.1">
    <property type="nucleotide sequence ID" value="NC_008255.1"/>
</dbReference>
<evidence type="ECO:0000313" key="2">
    <source>
        <dbReference type="Proteomes" id="UP000001822"/>
    </source>
</evidence>
<name>A0A6N4STM2_CYTH3</name>
<dbReference type="AlphaFoldDB" id="A0A6N4STM2"/>
<evidence type="ECO:0000313" key="1">
    <source>
        <dbReference type="EMBL" id="ABG59733.1"/>
    </source>
</evidence>
<protein>
    <submittedName>
        <fullName evidence="1">Uncharacterized protein</fullName>
    </submittedName>
</protein>
<gene>
    <name evidence="1" type="ordered locus">CHU_2479</name>
</gene>
<sequence>MDKTLSYFVYSPPKSNSHGHGVRDKNVRRATQRLIDSFVSSFKATTDNRLQLTLSHDKNNELQKARNTIEKLNNFLGTAKREWDNAGFEKMENTMTWENENANILDLLDYIDKLKDDSFLPLSKYWISCFYHYGKSPEPYGHIMCSIESGRLFVRLHLIIPYPIDNDKCYELIYKFHKSLPFKLNGNHFRRLGPSKRGYGQWKLDEETQNRLNECLIKSKMK</sequence>
<dbReference type="KEGG" id="chu:CHU_2479"/>
<proteinExistence type="predicted"/>
<dbReference type="OrthoDB" id="9990964at2"/>
<keyword evidence="2" id="KW-1185">Reference proteome</keyword>
<dbReference type="EMBL" id="CP000383">
    <property type="protein sequence ID" value="ABG59733.1"/>
    <property type="molecule type" value="Genomic_DNA"/>
</dbReference>
<accession>A0A6N4STM2</accession>
<organism evidence="1 2">
    <name type="scientific">Cytophaga hutchinsonii (strain ATCC 33406 / DSM 1761 / CIP 103989 / NBRC 15051 / NCIMB 9469 / D465)</name>
    <dbReference type="NCBI Taxonomy" id="269798"/>
    <lineage>
        <taxon>Bacteria</taxon>
        <taxon>Pseudomonadati</taxon>
        <taxon>Bacteroidota</taxon>
        <taxon>Cytophagia</taxon>
        <taxon>Cytophagales</taxon>
        <taxon>Cytophagaceae</taxon>
        <taxon>Cytophaga</taxon>
    </lineage>
</organism>
<reference evidence="1 2" key="1">
    <citation type="journal article" date="2007" name="Appl. Environ. Microbiol.">
        <title>Genome sequence of the cellulolytic gliding bacterium Cytophaga hutchinsonii.</title>
        <authorList>
            <person name="Xie G."/>
            <person name="Bruce D.C."/>
            <person name="Challacombe J.F."/>
            <person name="Chertkov O."/>
            <person name="Detter J.C."/>
            <person name="Gilna P."/>
            <person name="Han C.S."/>
            <person name="Lucas S."/>
            <person name="Misra M."/>
            <person name="Myers G.L."/>
            <person name="Richardson P."/>
            <person name="Tapia R."/>
            <person name="Thayer N."/>
            <person name="Thompson L.S."/>
            <person name="Brettin T.S."/>
            <person name="Henrissat B."/>
            <person name="Wilson D.B."/>
            <person name="McBride M.J."/>
        </authorList>
    </citation>
    <scope>NUCLEOTIDE SEQUENCE [LARGE SCALE GENOMIC DNA]</scope>
    <source>
        <strain evidence="2">ATCC 33406 / DSM 1761 / CIP 103989 / NBRC 15051 / NCIMB 9469 / D465</strain>
    </source>
</reference>
<dbReference type="Proteomes" id="UP000001822">
    <property type="component" value="Chromosome"/>
</dbReference>